<keyword evidence="4" id="KW-0808">Transferase</keyword>
<dbReference type="InterPro" id="IPR058981">
    <property type="entry name" value="MGRN1/RNF157-like_N"/>
</dbReference>
<dbReference type="PANTHER" id="PTHR22996:SF0">
    <property type="entry name" value="RE60872P-RELATED"/>
    <property type="match status" value="1"/>
</dbReference>
<organism evidence="15 16">
    <name type="scientific">Stephania yunnanensis</name>
    <dbReference type="NCBI Taxonomy" id="152371"/>
    <lineage>
        <taxon>Eukaryota</taxon>
        <taxon>Viridiplantae</taxon>
        <taxon>Streptophyta</taxon>
        <taxon>Embryophyta</taxon>
        <taxon>Tracheophyta</taxon>
        <taxon>Spermatophyta</taxon>
        <taxon>Magnoliopsida</taxon>
        <taxon>Ranunculales</taxon>
        <taxon>Menispermaceae</taxon>
        <taxon>Menispermoideae</taxon>
        <taxon>Cissampelideae</taxon>
        <taxon>Stephania</taxon>
    </lineage>
</organism>
<evidence type="ECO:0000256" key="12">
    <source>
        <dbReference type="PROSITE-ProRule" id="PRU00175"/>
    </source>
</evidence>
<feature type="domain" description="RING-type" evidence="14">
    <location>
        <begin position="246"/>
        <end position="285"/>
    </location>
</feature>
<keyword evidence="6" id="KW-0479">Metal-binding</keyword>
<evidence type="ECO:0000256" key="11">
    <source>
        <dbReference type="ARBA" id="ARBA00025721"/>
    </source>
</evidence>
<keyword evidence="5" id="KW-0519">Myristate</keyword>
<accession>A0AAP0P2W0</accession>
<dbReference type="SMART" id="SM00184">
    <property type="entry name" value="RING"/>
    <property type="match status" value="1"/>
</dbReference>
<dbReference type="Proteomes" id="UP001420932">
    <property type="component" value="Unassembled WGS sequence"/>
</dbReference>
<dbReference type="InterPro" id="IPR001841">
    <property type="entry name" value="Znf_RING"/>
</dbReference>
<evidence type="ECO:0000259" key="14">
    <source>
        <dbReference type="PROSITE" id="PS50089"/>
    </source>
</evidence>
<keyword evidence="8" id="KW-0833">Ubl conjugation pathway</keyword>
<comment type="similarity">
    <text evidence="11">Belongs to the RING-type zinc finger family. LOG2 subfamily.</text>
</comment>
<keyword evidence="10" id="KW-0449">Lipoprotein</keyword>
<evidence type="ECO:0000256" key="10">
    <source>
        <dbReference type="ARBA" id="ARBA00023288"/>
    </source>
</evidence>
<evidence type="ECO:0000256" key="6">
    <source>
        <dbReference type="ARBA" id="ARBA00022723"/>
    </source>
</evidence>
<comment type="catalytic activity">
    <reaction evidence="1">
        <text>S-ubiquitinyl-[E2 ubiquitin-conjugating enzyme]-L-cysteine + [acceptor protein]-L-lysine = [E2 ubiquitin-conjugating enzyme]-L-cysteine + N(6)-ubiquitinyl-[acceptor protein]-L-lysine.</text>
        <dbReference type="EC" id="2.3.2.27"/>
    </reaction>
</comment>
<dbReference type="InterPro" id="IPR045195">
    <property type="entry name" value="LOG2-like_mRING_C3HC5"/>
</dbReference>
<evidence type="ECO:0000256" key="8">
    <source>
        <dbReference type="ARBA" id="ARBA00022786"/>
    </source>
</evidence>
<dbReference type="FunFam" id="3.30.40.10:FF:000115">
    <property type="entry name" value="probable E3 ubiquitin-protein ligase LOG2"/>
    <property type="match status" value="1"/>
</dbReference>
<keyword evidence="7 12" id="KW-0863">Zinc-finger</keyword>
<evidence type="ECO:0000256" key="2">
    <source>
        <dbReference type="ARBA" id="ARBA00004906"/>
    </source>
</evidence>
<evidence type="ECO:0000256" key="13">
    <source>
        <dbReference type="SAM" id="MobiDB-lite"/>
    </source>
</evidence>
<dbReference type="InterPro" id="IPR045194">
    <property type="entry name" value="MGRN1/RNF157-like"/>
</dbReference>
<dbReference type="InterPro" id="IPR013083">
    <property type="entry name" value="Znf_RING/FYVE/PHD"/>
</dbReference>
<feature type="region of interest" description="Disordered" evidence="13">
    <location>
        <begin position="1"/>
        <end position="52"/>
    </location>
</feature>
<evidence type="ECO:0000256" key="9">
    <source>
        <dbReference type="ARBA" id="ARBA00022833"/>
    </source>
</evidence>
<dbReference type="Pfam" id="PF26192">
    <property type="entry name" value="RNF157-like_N"/>
    <property type="match status" value="1"/>
</dbReference>
<dbReference type="EC" id="2.3.2.27" evidence="3"/>
<dbReference type="GO" id="GO:0008270">
    <property type="term" value="F:zinc ion binding"/>
    <property type="evidence" value="ECO:0007669"/>
    <property type="project" value="UniProtKB-KW"/>
</dbReference>
<proteinExistence type="inferred from homology"/>
<evidence type="ECO:0000256" key="5">
    <source>
        <dbReference type="ARBA" id="ARBA00022707"/>
    </source>
</evidence>
<dbReference type="AlphaFoldDB" id="A0AAP0P2W0"/>
<comment type="caution">
    <text evidence="15">The sequence shown here is derived from an EMBL/GenBank/DDBJ whole genome shotgun (WGS) entry which is preliminary data.</text>
</comment>
<sequence length="302" mass="33820">MMGNIGSNGRRNRGRRGRQSNRPRVQSPESSQIPTNVHRSHVAAEGGDPAEQRWQKAVTVRNDVHVQKETLRVEADEENPGRFLVCFTFNATVDGSITILFFAKEEESCTLTPTKEGLREPVTVSFQQGLGQKFRQPPGTGIELSLFEDKELLEVGGDGDMELYPLAVKADAFSLDHNGSEEEKPMNGIATSQMLLAVFEREKGEYRVRVQNQILCINDTKYKLQEIYGIGNSVEGDSDENQGKECVICLSEPRDTTVLPCRHMCMCNGCARHLKLQRHQCPICRQPVEQLLEIEVSNSADE</sequence>
<evidence type="ECO:0000256" key="3">
    <source>
        <dbReference type="ARBA" id="ARBA00012483"/>
    </source>
</evidence>
<evidence type="ECO:0000313" key="15">
    <source>
        <dbReference type="EMBL" id="KAK9128124.1"/>
    </source>
</evidence>
<dbReference type="EMBL" id="JBBNAF010000007">
    <property type="protein sequence ID" value="KAK9128124.1"/>
    <property type="molecule type" value="Genomic_DNA"/>
</dbReference>
<dbReference type="GO" id="GO:0016567">
    <property type="term" value="P:protein ubiquitination"/>
    <property type="evidence" value="ECO:0007669"/>
    <property type="project" value="TreeGrafter"/>
</dbReference>
<evidence type="ECO:0000256" key="4">
    <source>
        <dbReference type="ARBA" id="ARBA00022679"/>
    </source>
</evidence>
<keyword evidence="16" id="KW-1185">Reference proteome</keyword>
<dbReference type="SUPFAM" id="SSF57850">
    <property type="entry name" value="RING/U-box"/>
    <property type="match status" value="1"/>
</dbReference>
<evidence type="ECO:0000256" key="7">
    <source>
        <dbReference type="ARBA" id="ARBA00022771"/>
    </source>
</evidence>
<comment type="pathway">
    <text evidence="2">Protein modification; protein ubiquitination.</text>
</comment>
<feature type="compositionally biased region" description="Basic residues" evidence="13">
    <location>
        <begin position="10"/>
        <end position="21"/>
    </location>
</feature>
<dbReference type="CDD" id="cd16789">
    <property type="entry name" value="mRING-HC-C3HC5_MGRN1-like"/>
    <property type="match status" value="1"/>
</dbReference>
<gene>
    <name evidence="15" type="ORF">Syun_016921</name>
</gene>
<evidence type="ECO:0000313" key="16">
    <source>
        <dbReference type="Proteomes" id="UP001420932"/>
    </source>
</evidence>
<dbReference type="PANTHER" id="PTHR22996">
    <property type="entry name" value="MAHOGUNIN"/>
    <property type="match status" value="1"/>
</dbReference>
<keyword evidence="9" id="KW-0862">Zinc</keyword>
<dbReference type="Gene3D" id="3.30.40.10">
    <property type="entry name" value="Zinc/RING finger domain, C3HC4 (zinc finger)"/>
    <property type="match status" value="1"/>
</dbReference>
<name>A0AAP0P2W0_9MAGN</name>
<evidence type="ECO:0000256" key="1">
    <source>
        <dbReference type="ARBA" id="ARBA00000900"/>
    </source>
</evidence>
<dbReference type="Pfam" id="PF13920">
    <property type="entry name" value="zf-C3HC4_3"/>
    <property type="match status" value="1"/>
</dbReference>
<dbReference type="GO" id="GO:0061630">
    <property type="term" value="F:ubiquitin protein ligase activity"/>
    <property type="evidence" value="ECO:0007669"/>
    <property type="project" value="UniProtKB-EC"/>
</dbReference>
<reference evidence="15 16" key="1">
    <citation type="submission" date="2024-01" db="EMBL/GenBank/DDBJ databases">
        <title>Genome assemblies of Stephania.</title>
        <authorList>
            <person name="Yang L."/>
        </authorList>
    </citation>
    <scope>NUCLEOTIDE SEQUENCE [LARGE SCALE GENOMIC DNA]</scope>
    <source>
        <strain evidence="15">YNDBR</strain>
        <tissue evidence="15">Leaf</tissue>
    </source>
</reference>
<feature type="compositionally biased region" description="Polar residues" evidence="13">
    <location>
        <begin position="27"/>
        <end position="37"/>
    </location>
</feature>
<dbReference type="PROSITE" id="PS50089">
    <property type="entry name" value="ZF_RING_2"/>
    <property type="match status" value="1"/>
</dbReference>
<protein>
    <recommendedName>
        <fullName evidence="3">RING-type E3 ubiquitin transferase</fullName>
        <ecNumber evidence="3">2.3.2.27</ecNumber>
    </recommendedName>
</protein>